<dbReference type="Gene3D" id="3.50.50.60">
    <property type="entry name" value="FAD/NAD(P)-binding domain"/>
    <property type="match status" value="1"/>
</dbReference>
<feature type="domain" description="FAD dependent oxidoreductase" evidence="3">
    <location>
        <begin position="96"/>
        <end position="282"/>
    </location>
</feature>
<evidence type="ECO:0000313" key="5">
    <source>
        <dbReference type="Proteomes" id="UP000634476"/>
    </source>
</evidence>
<dbReference type="Pfam" id="PF01266">
    <property type="entry name" value="DAO"/>
    <property type="match status" value="2"/>
</dbReference>
<feature type="compositionally biased region" description="Low complexity" evidence="2">
    <location>
        <begin position="50"/>
        <end position="73"/>
    </location>
</feature>
<comment type="caution">
    <text evidence="4">The sequence shown here is derived from an EMBL/GenBank/DDBJ whole genome shotgun (WGS) entry which is preliminary data.</text>
</comment>
<feature type="compositionally biased region" description="Low complexity" evidence="2">
    <location>
        <begin position="343"/>
        <end position="352"/>
    </location>
</feature>
<dbReference type="SUPFAM" id="SSF51905">
    <property type="entry name" value="FAD/NAD(P)-binding domain"/>
    <property type="match status" value="1"/>
</dbReference>
<dbReference type="PANTHER" id="PTHR13847:SF289">
    <property type="entry name" value="GLYCINE OXIDASE"/>
    <property type="match status" value="1"/>
</dbReference>
<feature type="compositionally biased region" description="Low complexity" evidence="2">
    <location>
        <begin position="285"/>
        <end position="298"/>
    </location>
</feature>
<reference evidence="4" key="1">
    <citation type="submission" date="2021-01" db="EMBL/GenBank/DDBJ databases">
        <title>Whole genome shotgun sequence of Planobispora takensis NBRC 109077.</title>
        <authorList>
            <person name="Komaki H."/>
            <person name="Tamura T."/>
        </authorList>
    </citation>
    <scope>NUCLEOTIDE SEQUENCE</scope>
    <source>
        <strain evidence="4">NBRC 109077</strain>
    </source>
</reference>
<dbReference type="EMBL" id="BOOK01000058">
    <property type="protein sequence ID" value="GII04961.1"/>
    <property type="molecule type" value="Genomic_DNA"/>
</dbReference>
<feature type="region of interest" description="Disordered" evidence="2">
    <location>
        <begin position="285"/>
        <end position="352"/>
    </location>
</feature>
<sequence length="532" mass="53119">MSHTVPHHDVPVPAGDGSAVPDPPGDTPTGVAPGPSGDALSEAAPGLSDGTSTGAASALPGGALSGYGPAAPAQRGDPGPSASAHRGDPAPGAPYDVLLVGGGIIGLSVAWRAARRGLRVAVVDPAPAGGASHAAAGMLAPVSEVTYTEEPLLRLGLASLARWPAFAAELAEDSGHDLDYRTEGTLDVAFGADDLAALDELATFMGRLGLPFERLTGRECRRLEPMLAPAVRGGLLAPGDAWVDPRRVTRALLAALERLGVTMIAARAAGLEHSGETVTGVRLAPEAPASAPGSGVPETVAFPGSSPGSAETADPPGAASGAAEASPGPFRGSAETAGPPGPASASPGAGPAGRVVPARRVILAAGAWSGAMEGLPPRALPPVRPVKGQIMRLRSPAPILGRCVRGVVHGSSVYLVPRGDGELVVGATQEELGFDTRVTAGGLWELLRDARELVPGVTELEVADVVAGLRPGTPDNLPLVGPAAPPGLSMATGHHRGGVLLAPLTAALLVDEVGDDEGLAALCSPLRFQEQR</sequence>
<proteinExistence type="predicted"/>
<dbReference type="GO" id="GO:0016491">
    <property type="term" value="F:oxidoreductase activity"/>
    <property type="evidence" value="ECO:0007669"/>
    <property type="project" value="UniProtKB-KW"/>
</dbReference>
<dbReference type="PANTHER" id="PTHR13847">
    <property type="entry name" value="SARCOSINE DEHYDROGENASE-RELATED"/>
    <property type="match status" value="1"/>
</dbReference>
<feature type="compositionally biased region" description="Low complexity" evidence="2">
    <location>
        <begin position="313"/>
        <end position="329"/>
    </location>
</feature>
<feature type="region of interest" description="Disordered" evidence="2">
    <location>
        <begin position="1"/>
        <end position="89"/>
    </location>
</feature>
<protein>
    <recommendedName>
        <fullName evidence="3">FAD dependent oxidoreductase domain-containing protein</fullName>
    </recommendedName>
</protein>
<evidence type="ECO:0000256" key="1">
    <source>
        <dbReference type="ARBA" id="ARBA00023002"/>
    </source>
</evidence>
<organism evidence="4 5">
    <name type="scientific">Planobispora takensis</name>
    <dbReference type="NCBI Taxonomy" id="1367882"/>
    <lineage>
        <taxon>Bacteria</taxon>
        <taxon>Bacillati</taxon>
        <taxon>Actinomycetota</taxon>
        <taxon>Actinomycetes</taxon>
        <taxon>Streptosporangiales</taxon>
        <taxon>Streptosporangiaceae</taxon>
        <taxon>Planobispora</taxon>
    </lineage>
</organism>
<dbReference type="Gene3D" id="3.30.9.10">
    <property type="entry name" value="D-Amino Acid Oxidase, subunit A, domain 2"/>
    <property type="match status" value="1"/>
</dbReference>
<keyword evidence="5" id="KW-1185">Reference proteome</keyword>
<dbReference type="GO" id="GO:0005737">
    <property type="term" value="C:cytoplasm"/>
    <property type="evidence" value="ECO:0007669"/>
    <property type="project" value="TreeGrafter"/>
</dbReference>
<evidence type="ECO:0000313" key="4">
    <source>
        <dbReference type="EMBL" id="GII04961.1"/>
    </source>
</evidence>
<keyword evidence="1" id="KW-0560">Oxidoreductase</keyword>
<feature type="domain" description="FAD dependent oxidoreductase" evidence="3">
    <location>
        <begin position="353"/>
        <end position="511"/>
    </location>
</feature>
<evidence type="ECO:0000256" key="2">
    <source>
        <dbReference type="SAM" id="MobiDB-lite"/>
    </source>
</evidence>
<dbReference type="InterPro" id="IPR036188">
    <property type="entry name" value="FAD/NAD-bd_sf"/>
</dbReference>
<dbReference type="Proteomes" id="UP000634476">
    <property type="component" value="Unassembled WGS sequence"/>
</dbReference>
<accession>A0A8J3WWL0</accession>
<feature type="compositionally biased region" description="Basic and acidic residues" evidence="2">
    <location>
        <begin position="1"/>
        <end position="10"/>
    </location>
</feature>
<evidence type="ECO:0000259" key="3">
    <source>
        <dbReference type="Pfam" id="PF01266"/>
    </source>
</evidence>
<name>A0A8J3WWL0_9ACTN</name>
<dbReference type="AlphaFoldDB" id="A0A8J3WWL0"/>
<dbReference type="InterPro" id="IPR006076">
    <property type="entry name" value="FAD-dep_OxRdtase"/>
</dbReference>
<gene>
    <name evidence="4" type="ORF">Pta02_69690</name>
</gene>